<evidence type="ECO:0000259" key="2">
    <source>
        <dbReference type="PROSITE" id="PS50041"/>
    </source>
</evidence>
<dbReference type="PROSITE" id="PS50041">
    <property type="entry name" value="C_TYPE_LECTIN_2"/>
    <property type="match status" value="1"/>
</dbReference>
<evidence type="ECO:0000313" key="4">
    <source>
        <dbReference type="Proteomes" id="UP001152888"/>
    </source>
</evidence>
<dbReference type="OrthoDB" id="7357196at2759"/>
<keyword evidence="1" id="KW-0732">Signal</keyword>
<evidence type="ECO:0000313" key="3">
    <source>
        <dbReference type="EMBL" id="CAH1997605.1"/>
    </source>
</evidence>
<name>A0A9P0PTR8_ACAOB</name>
<dbReference type="Pfam" id="PF00059">
    <property type="entry name" value="Lectin_C"/>
    <property type="match status" value="1"/>
</dbReference>
<dbReference type="Proteomes" id="UP001152888">
    <property type="component" value="Unassembled WGS sequence"/>
</dbReference>
<reference evidence="3" key="1">
    <citation type="submission" date="2022-03" db="EMBL/GenBank/DDBJ databases">
        <authorList>
            <person name="Sayadi A."/>
        </authorList>
    </citation>
    <scope>NUCLEOTIDE SEQUENCE</scope>
</reference>
<dbReference type="InterPro" id="IPR016186">
    <property type="entry name" value="C-type_lectin-like/link_sf"/>
</dbReference>
<dbReference type="SUPFAM" id="SSF56436">
    <property type="entry name" value="C-type lectin-like"/>
    <property type="match status" value="1"/>
</dbReference>
<dbReference type="InterPro" id="IPR001304">
    <property type="entry name" value="C-type_lectin-like"/>
</dbReference>
<sequence length="112" mass="12693">MDSKSCVVVIALVAVSSGLQLQTFHNTTVVIEAVQSSEVVLFWTSGRRHDNFWRWDSTGRPIHYTNWEKGEPNNSGGTENCLQLRFNTISKTLQWNDCACDASSYFICESRD</sequence>
<organism evidence="3 4">
    <name type="scientific">Acanthoscelides obtectus</name>
    <name type="common">Bean weevil</name>
    <name type="synonym">Bruchus obtectus</name>
    <dbReference type="NCBI Taxonomy" id="200917"/>
    <lineage>
        <taxon>Eukaryota</taxon>
        <taxon>Metazoa</taxon>
        <taxon>Ecdysozoa</taxon>
        <taxon>Arthropoda</taxon>
        <taxon>Hexapoda</taxon>
        <taxon>Insecta</taxon>
        <taxon>Pterygota</taxon>
        <taxon>Neoptera</taxon>
        <taxon>Endopterygota</taxon>
        <taxon>Coleoptera</taxon>
        <taxon>Polyphaga</taxon>
        <taxon>Cucujiformia</taxon>
        <taxon>Chrysomeloidea</taxon>
        <taxon>Chrysomelidae</taxon>
        <taxon>Bruchinae</taxon>
        <taxon>Bruchini</taxon>
        <taxon>Acanthoscelides</taxon>
    </lineage>
</organism>
<protein>
    <recommendedName>
        <fullName evidence="2">C-type lectin domain-containing protein</fullName>
    </recommendedName>
</protein>
<gene>
    <name evidence="3" type="ORF">ACAOBT_LOCUS23865</name>
</gene>
<dbReference type="PANTHER" id="PTHR22803">
    <property type="entry name" value="MANNOSE, PHOSPHOLIPASE, LECTIN RECEPTOR RELATED"/>
    <property type="match status" value="1"/>
</dbReference>
<feature type="domain" description="C-type lectin" evidence="2">
    <location>
        <begin position="12"/>
        <end position="109"/>
    </location>
</feature>
<dbReference type="InterPro" id="IPR050111">
    <property type="entry name" value="C-type_lectin/snaclec_domain"/>
</dbReference>
<proteinExistence type="predicted"/>
<dbReference type="Gene3D" id="3.10.100.10">
    <property type="entry name" value="Mannose-Binding Protein A, subunit A"/>
    <property type="match status" value="1"/>
</dbReference>
<feature type="chain" id="PRO_5040469499" description="C-type lectin domain-containing protein" evidence="1">
    <location>
        <begin position="19"/>
        <end position="112"/>
    </location>
</feature>
<dbReference type="AlphaFoldDB" id="A0A9P0PTR8"/>
<dbReference type="InterPro" id="IPR016187">
    <property type="entry name" value="CTDL_fold"/>
</dbReference>
<dbReference type="EMBL" id="CAKOFQ010007297">
    <property type="protein sequence ID" value="CAH1997605.1"/>
    <property type="molecule type" value="Genomic_DNA"/>
</dbReference>
<comment type="caution">
    <text evidence="3">The sequence shown here is derived from an EMBL/GenBank/DDBJ whole genome shotgun (WGS) entry which is preliminary data.</text>
</comment>
<keyword evidence="4" id="KW-1185">Reference proteome</keyword>
<evidence type="ECO:0000256" key="1">
    <source>
        <dbReference type="SAM" id="SignalP"/>
    </source>
</evidence>
<feature type="signal peptide" evidence="1">
    <location>
        <begin position="1"/>
        <end position="18"/>
    </location>
</feature>
<accession>A0A9P0PTR8</accession>